<accession>A0A845BIM2</accession>
<proteinExistence type="predicted"/>
<sequence>MDMGSTLIEAEGAGLQDAFANLVAAHHAEASVRLRTLIAIGSLAGPEGRHAVAEELRTVFAEIQAVTTLGNRLNLAA</sequence>
<organism evidence="1 2">
    <name type="scientific">Teichococcus coralli</name>
    <dbReference type="NCBI Taxonomy" id="2545983"/>
    <lineage>
        <taxon>Bacteria</taxon>
        <taxon>Pseudomonadati</taxon>
        <taxon>Pseudomonadota</taxon>
        <taxon>Alphaproteobacteria</taxon>
        <taxon>Acetobacterales</taxon>
        <taxon>Roseomonadaceae</taxon>
        <taxon>Roseomonas</taxon>
    </lineage>
</organism>
<protein>
    <submittedName>
        <fullName evidence="1">Uncharacterized protein</fullName>
    </submittedName>
</protein>
<dbReference type="EMBL" id="SNVJ01000017">
    <property type="protein sequence ID" value="MXP65022.1"/>
    <property type="molecule type" value="Genomic_DNA"/>
</dbReference>
<keyword evidence="2" id="KW-1185">Reference proteome</keyword>
<evidence type="ECO:0000313" key="1">
    <source>
        <dbReference type="EMBL" id="MXP65022.1"/>
    </source>
</evidence>
<gene>
    <name evidence="1" type="ORF">E0493_16875</name>
</gene>
<comment type="caution">
    <text evidence="1">The sequence shown here is derived from an EMBL/GenBank/DDBJ whole genome shotgun (WGS) entry which is preliminary data.</text>
</comment>
<evidence type="ECO:0000313" key="2">
    <source>
        <dbReference type="Proteomes" id="UP000460715"/>
    </source>
</evidence>
<dbReference type="Proteomes" id="UP000460715">
    <property type="component" value="Unassembled WGS sequence"/>
</dbReference>
<reference evidence="1 2" key="1">
    <citation type="submission" date="2019-03" db="EMBL/GenBank/DDBJ databases">
        <title>Roseomonas sp. a novel Roseomonas species isolated from Sea whip Gorgonian.</title>
        <authorList>
            <person name="Li F."/>
            <person name="Pan X."/>
            <person name="Huang S."/>
            <person name="Li Z."/>
            <person name="Meng B."/>
        </authorList>
    </citation>
    <scope>NUCLEOTIDE SEQUENCE [LARGE SCALE GENOMIC DNA]</scope>
    <source>
        <strain evidence="1 2">M0104</strain>
    </source>
</reference>
<name>A0A845BIM2_9PROT</name>
<dbReference type="AlphaFoldDB" id="A0A845BIM2"/>
<dbReference type="RefSeq" id="WP_160938432.1">
    <property type="nucleotide sequence ID" value="NZ_SNVJ01000017.1"/>
</dbReference>